<evidence type="ECO:0000313" key="3">
    <source>
        <dbReference type="Proteomes" id="UP000321750"/>
    </source>
</evidence>
<feature type="region of interest" description="Disordered" evidence="1">
    <location>
        <begin position="1"/>
        <end position="36"/>
    </location>
</feature>
<sequence>MRAVGSKQPSRRRNQNRRDEDGTGAQPPDGQRHRAMRAAARIAEDRLTASFAPQKAARHLRSFVIPAAQAAPTEETAHTSDA</sequence>
<gene>
    <name evidence="2" type="ORF">MGN01_37140</name>
</gene>
<reference evidence="2 3" key="1">
    <citation type="submission" date="2019-07" db="EMBL/GenBank/DDBJ databases">
        <title>Whole genome shotgun sequence of Methylobacterium gnaphalii NBRC 107716.</title>
        <authorList>
            <person name="Hosoyama A."/>
            <person name="Uohara A."/>
            <person name="Ohji S."/>
            <person name="Ichikawa N."/>
        </authorList>
    </citation>
    <scope>NUCLEOTIDE SEQUENCE [LARGE SCALE GENOMIC DNA]</scope>
    <source>
        <strain evidence="2 3">NBRC 107716</strain>
    </source>
</reference>
<proteinExistence type="predicted"/>
<dbReference type="EMBL" id="BJZV01000024">
    <property type="protein sequence ID" value="GEP11869.1"/>
    <property type="molecule type" value="Genomic_DNA"/>
</dbReference>
<organism evidence="2 3">
    <name type="scientific">Methylobacterium gnaphalii</name>
    <dbReference type="NCBI Taxonomy" id="1010610"/>
    <lineage>
        <taxon>Bacteria</taxon>
        <taxon>Pseudomonadati</taxon>
        <taxon>Pseudomonadota</taxon>
        <taxon>Alphaproteobacteria</taxon>
        <taxon>Hyphomicrobiales</taxon>
        <taxon>Methylobacteriaceae</taxon>
        <taxon>Methylobacterium</taxon>
    </lineage>
</organism>
<evidence type="ECO:0000256" key="1">
    <source>
        <dbReference type="SAM" id="MobiDB-lite"/>
    </source>
</evidence>
<evidence type="ECO:0000313" key="2">
    <source>
        <dbReference type="EMBL" id="GEP11869.1"/>
    </source>
</evidence>
<comment type="caution">
    <text evidence="2">The sequence shown here is derived from an EMBL/GenBank/DDBJ whole genome shotgun (WGS) entry which is preliminary data.</text>
</comment>
<dbReference type="AlphaFoldDB" id="A0A512JPJ6"/>
<protein>
    <submittedName>
        <fullName evidence="2">Uncharacterized protein</fullName>
    </submittedName>
</protein>
<name>A0A512JPJ6_9HYPH</name>
<accession>A0A512JPJ6</accession>
<dbReference type="Proteomes" id="UP000321750">
    <property type="component" value="Unassembled WGS sequence"/>
</dbReference>
<keyword evidence="3" id="KW-1185">Reference proteome</keyword>